<organism evidence="3">
    <name type="scientific">Kitasatospora camelliae</name>
    <dbReference type="NCBI Taxonomy" id="3156397"/>
    <lineage>
        <taxon>Bacteria</taxon>
        <taxon>Bacillati</taxon>
        <taxon>Actinomycetota</taxon>
        <taxon>Actinomycetes</taxon>
        <taxon>Kitasatosporales</taxon>
        <taxon>Streptomycetaceae</taxon>
        <taxon>Kitasatospora</taxon>
    </lineage>
</organism>
<evidence type="ECO:0000313" key="3">
    <source>
        <dbReference type="EMBL" id="XCM83257.1"/>
    </source>
</evidence>
<feature type="transmembrane region" description="Helical" evidence="2">
    <location>
        <begin position="31"/>
        <end position="53"/>
    </location>
</feature>
<dbReference type="AlphaFoldDB" id="A0AAU8K3S0"/>
<evidence type="ECO:0000256" key="2">
    <source>
        <dbReference type="SAM" id="Phobius"/>
    </source>
</evidence>
<protein>
    <submittedName>
        <fullName evidence="3">Uncharacterized protein</fullName>
    </submittedName>
</protein>
<keyword evidence="2" id="KW-0812">Transmembrane</keyword>
<feature type="region of interest" description="Disordered" evidence="1">
    <location>
        <begin position="1"/>
        <end position="22"/>
    </location>
</feature>
<feature type="compositionally biased region" description="Basic and acidic residues" evidence="1">
    <location>
        <begin position="11"/>
        <end position="22"/>
    </location>
</feature>
<evidence type="ECO:0000256" key="1">
    <source>
        <dbReference type="SAM" id="MobiDB-lite"/>
    </source>
</evidence>
<gene>
    <name evidence="3" type="ORF">ABWK59_32185</name>
</gene>
<reference evidence="3" key="1">
    <citation type="submission" date="2024-06" db="EMBL/GenBank/DDBJ databases">
        <title>The genome sequences of Kitasatospora sp. strain HUAS MG31.</title>
        <authorList>
            <person name="Mo P."/>
        </authorList>
    </citation>
    <scope>NUCLEOTIDE SEQUENCE</scope>
    <source>
        <strain evidence="3">HUAS MG31</strain>
    </source>
</reference>
<name>A0AAU8K3S0_9ACTN</name>
<proteinExistence type="predicted"/>
<dbReference type="KEGG" id="kcm:ABWK59_32185"/>
<sequence length="74" mass="7899">MLGPGVAMDTGHWHEDDGQDTGRAERALPRLGGLVAAGVLVACAVTLGILGALEVYRFLAWVVRSFLHGFLRNP</sequence>
<dbReference type="EMBL" id="CP159872">
    <property type="protein sequence ID" value="XCM83257.1"/>
    <property type="molecule type" value="Genomic_DNA"/>
</dbReference>
<dbReference type="RefSeq" id="WP_354644192.1">
    <property type="nucleotide sequence ID" value="NZ_CP159872.1"/>
</dbReference>
<keyword evidence="2" id="KW-0472">Membrane</keyword>
<keyword evidence="2" id="KW-1133">Transmembrane helix</keyword>
<accession>A0AAU8K3S0</accession>